<dbReference type="GO" id="GO:0008757">
    <property type="term" value="F:S-adenosylmethionine-dependent methyltransferase activity"/>
    <property type="evidence" value="ECO:0007669"/>
    <property type="project" value="InterPro"/>
</dbReference>
<feature type="binding site" evidence="2">
    <location>
        <position position="72"/>
    </location>
    <ligand>
        <name>S-adenosyl-L-methionine</name>
        <dbReference type="ChEBI" id="CHEBI:59789"/>
    </ligand>
</feature>
<keyword evidence="1" id="KW-0862">Zinc</keyword>
<dbReference type="InterPro" id="IPR016718">
    <property type="entry name" value="rRNA_m1G-MeTrfase_A_prd"/>
</dbReference>
<dbReference type="GO" id="GO:0046872">
    <property type="term" value="F:metal ion binding"/>
    <property type="evidence" value="ECO:0007669"/>
    <property type="project" value="UniProtKB-KW"/>
</dbReference>
<name>A0A6L9XYQ5_9MICO</name>
<keyword evidence="5" id="KW-0808">Transferase</keyword>
<keyword evidence="6" id="KW-1185">Reference proteome</keyword>
<organism evidence="5 6">
    <name type="scientific">Leifsonia tongyongensis</name>
    <dbReference type="NCBI Taxonomy" id="1268043"/>
    <lineage>
        <taxon>Bacteria</taxon>
        <taxon>Bacillati</taxon>
        <taxon>Actinomycetota</taxon>
        <taxon>Actinomycetes</taxon>
        <taxon>Micrococcales</taxon>
        <taxon>Microbacteriaceae</taxon>
        <taxon>Leifsonia</taxon>
    </lineage>
</organism>
<sequence>MSAETLAEWLTCPVCREPLAAVSGSILGCTTGHRYDVNKRGYVSLLGPRSRVVGDTASMLDARAQVLDRGTYAPIVDALSRILNTAPGASRIVDTGTGTGYYLRSLLATRPGVRGLAMDLSPAAVSRAVRGSGAVDGLVADTWRPLPIRDGIADLVLNVFAPRNLPEFHRILAPGGLLAVVVPRPEHLQELREGGRMLDVPADKAATLIESADSLFGLAAETAVVFDIAYDTAVADSLVTMGPSAHHVTGPAPSQPAAKSTVTAAVDVLAFRSR</sequence>
<dbReference type="Pfam" id="PF08241">
    <property type="entry name" value="Methyltransf_11"/>
    <property type="match status" value="1"/>
</dbReference>
<feature type="binding site" evidence="1">
    <location>
        <position position="29"/>
    </location>
    <ligand>
        <name>Zn(2+)</name>
        <dbReference type="ChEBI" id="CHEBI:29105"/>
    </ligand>
</feature>
<evidence type="ECO:0000313" key="5">
    <source>
        <dbReference type="EMBL" id="NEN06118.1"/>
    </source>
</evidence>
<dbReference type="InterPro" id="IPR029063">
    <property type="entry name" value="SAM-dependent_MTases_sf"/>
</dbReference>
<keyword evidence="5" id="KW-0489">Methyltransferase</keyword>
<evidence type="ECO:0000259" key="4">
    <source>
        <dbReference type="Pfam" id="PF21302"/>
    </source>
</evidence>
<feature type="domain" description="Methyltransferase type 11" evidence="3">
    <location>
        <begin position="93"/>
        <end position="179"/>
    </location>
</feature>
<feature type="binding site" evidence="1">
    <location>
        <position position="15"/>
    </location>
    <ligand>
        <name>Zn(2+)</name>
        <dbReference type="ChEBI" id="CHEBI:29105"/>
    </ligand>
</feature>
<proteinExistence type="predicted"/>
<reference evidence="5 6" key="1">
    <citation type="journal article" date="2014" name="J. Microbiol.">
        <title>Diaminobutyricibacter tongyongensis gen. nov., sp. nov. and Homoserinibacter gongjuensis gen. nov., sp. nov. belong to the family Microbacteriaceae.</title>
        <authorList>
            <person name="Kim S.J."/>
            <person name="Ahn J.H."/>
            <person name="Weon H.Y."/>
            <person name="Hamada M."/>
            <person name="Suzuki K."/>
            <person name="Kwon S.W."/>
        </authorList>
    </citation>
    <scope>NUCLEOTIDE SEQUENCE [LARGE SCALE GENOMIC DNA]</scope>
    <source>
        <strain evidence="5 6">NBRC 108724</strain>
    </source>
</reference>
<dbReference type="Proteomes" id="UP000474967">
    <property type="component" value="Unassembled WGS sequence"/>
</dbReference>
<dbReference type="Pfam" id="PF21302">
    <property type="entry name" value="Zn_ribbon_RlmA"/>
    <property type="match status" value="1"/>
</dbReference>
<evidence type="ECO:0000256" key="1">
    <source>
        <dbReference type="PIRSR" id="PIRSR018249-1"/>
    </source>
</evidence>
<gene>
    <name evidence="5" type="ORF">G3T36_09540</name>
</gene>
<dbReference type="GO" id="GO:0032259">
    <property type="term" value="P:methylation"/>
    <property type="evidence" value="ECO:0007669"/>
    <property type="project" value="UniProtKB-KW"/>
</dbReference>
<evidence type="ECO:0000313" key="6">
    <source>
        <dbReference type="Proteomes" id="UP000474967"/>
    </source>
</evidence>
<dbReference type="CDD" id="cd02440">
    <property type="entry name" value="AdoMet_MTases"/>
    <property type="match status" value="1"/>
</dbReference>
<feature type="binding site" evidence="2">
    <location>
        <position position="187"/>
    </location>
    <ligand>
        <name>S-adenosyl-L-methionine</name>
        <dbReference type="ChEBI" id="CHEBI:59789"/>
    </ligand>
</feature>
<dbReference type="Gene3D" id="3.40.50.150">
    <property type="entry name" value="Vaccinia Virus protein VP39"/>
    <property type="match status" value="1"/>
</dbReference>
<dbReference type="InterPro" id="IPR048647">
    <property type="entry name" value="RlmA_N"/>
</dbReference>
<evidence type="ECO:0000259" key="3">
    <source>
        <dbReference type="Pfam" id="PF08241"/>
    </source>
</evidence>
<dbReference type="EMBL" id="JAAGWY010000002">
    <property type="protein sequence ID" value="NEN06118.1"/>
    <property type="molecule type" value="Genomic_DNA"/>
</dbReference>
<keyword evidence="1" id="KW-0479">Metal-binding</keyword>
<comment type="caution">
    <text evidence="5">The sequence shown here is derived from an EMBL/GenBank/DDBJ whole genome shotgun (WGS) entry which is preliminary data.</text>
</comment>
<feature type="domain" description="23S rRNA (guanine(745)-N(1))-methyltransferase N-terminal" evidence="4">
    <location>
        <begin position="11"/>
        <end position="46"/>
    </location>
</feature>
<feature type="binding site" evidence="1">
    <location>
        <position position="12"/>
    </location>
    <ligand>
        <name>Zn(2+)</name>
        <dbReference type="ChEBI" id="CHEBI:29105"/>
    </ligand>
</feature>
<feature type="binding site" evidence="1">
    <location>
        <position position="33"/>
    </location>
    <ligand>
        <name>Zn(2+)</name>
        <dbReference type="ChEBI" id="CHEBI:29105"/>
    </ligand>
</feature>
<accession>A0A6L9XYQ5</accession>
<dbReference type="SUPFAM" id="SSF53335">
    <property type="entry name" value="S-adenosyl-L-methionine-dependent methyltransferases"/>
    <property type="match status" value="1"/>
</dbReference>
<dbReference type="RefSeq" id="WP_163289567.1">
    <property type="nucleotide sequence ID" value="NZ_JAAGWY010000002.1"/>
</dbReference>
<protein>
    <submittedName>
        <fullName evidence="5">Methyltransferase domain-containing protein</fullName>
    </submittedName>
</protein>
<dbReference type="PIRSF" id="PIRSF018249">
    <property type="entry name" value="MyrA_prd"/>
    <property type="match status" value="1"/>
</dbReference>
<feature type="binding site" evidence="2">
    <location>
        <begin position="99"/>
        <end position="100"/>
    </location>
    <ligand>
        <name>S-adenosyl-L-methionine</name>
        <dbReference type="ChEBI" id="CHEBI:59789"/>
    </ligand>
</feature>
<dbReference type="AlphaFoldDB" id="A0A6L9XYQ5"/>
<dbReference type="InterPro" id="IPR013216">
    <property type="entry name" value="Methyltransf_11"/>
</dbReference>
<evidence type="ECO:0000256" key="2">
    <source>
        <dbReference type="PIRSR" id="PIRSR018249-2"/>
    </source>
</evidence>
<keyword evidence="2" id="KW-0949">S-adenosyl-L-methionine</keyword>